<sequence length="262" mass="29327">MRIQIASDLHLDVVESRCIDISPLDVATDADVLVLAGDIHRGTGAVEAFANWPVPVVYVSGNHEAYGSRYSALVDGLRAKAANTQVRYVEREAIVINGVRFLGSCLWTDYELYGDSALSMDYARQHMSDHSLIWMTHHERFAPEHALVEHRTSIDWLTRELAVPFDGKTVVVTHHGVSPDSIHPRFLDHPVNAGFLSDRRDLLDQADLWIHGHVHDSFDYRHGKARVVANPRGYPLAVDCGGVSKQIRWENDAFCATKVVDI</sequence>
<accession>A0A1H1IM32</accession>
<name>A0A1H1IM32_9BURK</name>
<dbReference type="Gene3D" id="3.60.21.10">
    <property type="match status" value="1"/>
</dbReference>
<dbReference type="Pfam" id="PF00149">
    <property type="entry name" value="Metallophos"/>
    <property type="match status" value="1"/>
</dbReference>
<evidence type="ECO:0000259" key="1">
    <source>
        <dbReference type="Pfam" id="PF00149"/>
    </source>
</evidence>
<evidence type="ECO:0000313" key="2">
    <source>
        <dbReference type="EMBL" id="SDR38639.1"/>
    </source>
</evidence>
<dbReference type="PANTHER" id="PTHR37844:SF2">
    <property type="entry name" value="SER_THR PROTEIN PHOSPHATASE SUPERFAMILY (AFU_ORTHOLOGUE AFUA_1G14840)"/>
    <property type="match status" value="1"/>
</dbReference>
<dbReference type="AlphaFoldDB" id="A0A1H1IM32"/>
<dbReference type="RefSeq" id="WP_074770196.1">
    <property type="nucleotide sequence ID" value="NZ_FNKP01000002.1"/>
</dbReference>
<dbReference type="EMBL" id="FNKP01000002">
    <property type="protein sequence ID" value="SDR38639.1"/>
    <property type="molecule type" value="Genomic_DNA"/>
</dbReference>
<dbReference type="PANTHER" id="PTHR37844">
    <property type="entry name" value="SER/THR PROTEIN PHOSPHATASE SUPERFAMILY (AFU_ORTHOLOGUE AFUA_1G14840)"/>
    <property type="match status" value="1"/>
</dbReference>
<keyword evidence="3" id="KW-1185">Reference proteome</keyword>
<organism evidence="2 3">
    <name type="scientific">Paraburkholderia fungorum</name>
    <dbReference type="NCBI Taxonomy" id="134537"/>
    <lineage>
        <taxon>Bacteria</taxon>
        <taxon>Pseudomonadati</taxon>
        <taxon>Pseudomonadota</taxon>
        <taxon>Betaproteobacteria</taxon>
        <taxon>Burkholderiales</taxon>
        <taxon>Burkholderiaceae</taxon>
        <taxon>Paraburkholderia</taxon>
    </lineage>
</organism>
<dbReference type="Proteomes" id="UP000183487">
    <property type="component" value="Unassembled WGS sequence"/>
</dbReference>
<dbReference type="InterPro" id="IPR004843">
    <property type="entry name" value="Calcineurin-like_PHP"/>
</dbReference>
<proteinExistence type="predicted"/>
<dbReference type="OrthoDB" id="356681at2"/>
<protein>
    <submittedName>
        <fullName evidence="2">Predicted phosphoesterase</fullName>
    </submittedName>
</protein>
<dbReference type="SUPFAM" id="SSF56300">
    <property type="entry name" value="Metallo-dependent phosphatases"/>
    <property type="match status" value="1"/>
</dbReference>
<evidence type="ECO:0000313" key="3">
    <source>
        <dbReference type="Proteomes" id="UP000183487"/>
    </source>
</evidence>
<feature type="domain" description="Calcineurin-like phosphoesterase" evidence="1">
    <location>
        <begin position="1"/>
        <end position="216"/>
    </location>
</feature>
<reference evidence="3" key="1">
    <citation type="submission" date="2016-10" db="EMBL/GenBank/DDBJ databases">
        <authorList>
            <person name="Varghese N."/>
        </authorList>
    </citation>
    <scope>NUCLEOTIDE SEQUENCE [LARGE SCALE GENOMIC DNA]</scope>
    <source>
        <strain evidence="3">GAS106B</strain>
    </source>
</reference>
<gene>
    <name evidence="2" type="ORF">SAMN05443245_5359</name>
</gene>
<dbReference type="InterPro" id="IPR029052">
    <property type="entry name" value="Metallo-depent_PP-like"/>
</dbReference>
<dbReference type="GO" id="GO:0016787">
    <property type="term" value="F:hydrolase activity"/>
    <property type="evidence" value="ECO:0007669"/>
    <property type="project" value="InterPro"/>
</dbReference>